<dbReference type="InterPro" id="IPR015943">
    <property type="entry name" value="WD40/YVTN_repeat-like_dom_sf"/>
</dbReference>
<dbReference type="AlphaFoldDB" id="A0A7S2RUB0"/>
<evidence type="ECO:0000256" key="2">
    <source>
        <dbReference type="ARBA" id="ARBA00022737"/>
    </source>
</evidence>
<evidence type="ECO:0000256" key="1">
    <source>
        <dbReference type="ARBA" id="ARBA00022574"/>
    </source>
</evidence>
<evidence type="ECO:0000313" key="5">
    <source>
        <dbReference type="EMBL" id="CAD9680918.1"/>
    </source>
</evidence>
<dbReference type="Gene3D" id="2.130.10.10">
    <property type="entry name" value="YVTN repeat-like/Quinoprotein amine dehydrogenase"/>
    <property type="match status" value="1"/>
</dbReference>
<feature type="repeat" description="WD" evidence="3">
    <location>
        <begin position="164"/>
        <end position="206"/>
    </location>
</feature>
<dbReference type="InterPro" id="IPR036322">
    <property type="entry name" value="WD40_repeat_dom_sf"/>
</dbReference>
<dbReference type="InterPro" id="IPR045159">
    <property type="entry name" value="DCAF7-like"/>
</dbReference>
<gene>
    <name evidence="4" type="ORF">QSP1433_LOCUS7087</name>
    <name evidence="5" type="ORF">QSP1433_LOCUS7088</name>
    <name evidence="6" type="ORF">QSP1433_LOCUS7089</name>
</gene>
<evidence type="ECO:0000313" key="6">
    <source>
        <dbReference type="EMBL" id="CAD9680921.1"/>
    </source>
</evidence>
<proteinExistence type="predicted"/>
<dbReference type="Pfam" id="PF00400">
    <property type="entry name" value="WD40"/>
    <property type="match status" value="2"/>
</dbReference>
<protein>
    <submittedName>
        <fullName evidence="5">Uncharacterized protein</fullName>
    </submittedName>
</protein>
<dbReference type="EMBL" id="HBHK01011341">
    <property type="protein sequence ID" value="CAD9680918.1"/>
    <property type="molecule type" value="Transcribed_RNA"/>
</dbReference>
<dbReference type="InterPro" id="IPR019775">
    <property type="entry name" value="WD40_repeat_CS"/>
</dbReference>
<organism evidence="5">
    <name type="scientific">Mucochytrium quahogii</name>
    <dbReference type="NCBI Taxonomy" id="96639"/>
    <lineage>
        <taxon>Eukaryota</taxon>
        <taxon>Sar</taxon>
        <taxon>Stramenopiles</taxon>
        <taxon>Bigyra</taxon>
        <taxon>Labyrinthulomycetes</taxon>
        <taxon>Thraustochytrida</taxon>
        <taxon>Thraustochytriidae</taxon>
        <taxon>Mucochytrium</taxon>
    </lineage>
</organism>
<dbReference type="InterPro" id="IPR001680">
    <property type="entry name" value="WD40_rpt"/>
</dbReference>
<dbReference type="PROSITE" id="PS50082">
    <property type="entry name" value="WD_REPEATS_2"/>
    <property type="match status" value="2"/>
</dbReference>
<dbReference type="EMBL" id="HBHK01011340">
    <property type="protein sequence ID" value="CAD9680916.1"/>
    <property type="molecule type" value="Transcribed_RNA"/>
</dbReference>
<feature type="repeat" description="WD" evidence="3">
    <location>
        <begin position="256"/>
        <end position="291"/>
    </location>
</feature>
<dbReference type="PROSITE" id="PS00678">
    <property type="entry name" value="WD_REPEATS_1"/>
    <property type="match status" value="1"/>
</dbReference>
<dbReference type="EMBL" id="HBHK01011342">
    <property type="protein sequence ID" value="CAD9680921.1"/>
    <property type="molecule type" value="Transcribed_RNA"/>
</dbReference>
<name>A0A7S2RUB0_9STRA</name>
<dbReference type="SMART" id="SM00320">
    <property type="entry name" value="WD40"/>
    <property type="match status" value="4"/>
</dbReference>
<keyword evidence="2" id="KW-0677">Repeat</keyword>
<keyword evidence="1 3" id="KW-0853">WD repeat</keyword>
<evidence type="ECO:0000313" key="4">
    <source>
        <dbReference type="EMBL" id="CAD9680916.1"/>
    </source>
</evidence>
<sequence>MTKKKEIYTYQAPWQVYGMGWSERLDDHYKFRFAIGSFREEYTNKVSIVQYDEEKDEFVRRGGFDHPYPTTKISWIPDPHSNKPDLLATSGDYLRIWKVTPGATAEESVVKNVCLLNNSKTSEYCAPLTSLDWNQTDVNIVGTSSIDTTCTIWDIETQQTRAQLIAHDEEVYDVAFGSRSKSIFASAGADGSVRMFDLRQLEQSTIIYDGTENSQQSLLRLAWNKQDPHFLALVSMNSPKTIILDQRVPLKPYAELNGHLGCVNAVAWAPHSSCHLCSVAEDSQALIWELSELPRYIDEPILAYKADSCVNQLQWSSATPDWVGIAFEDKVQVLRV</sequence>
<dbReference type="SUPFAM" id="SSF50978">
    <property type="entry name" value="WD40 repeat-like"/>
    <property type="match status" value="1"/>
</dbReference>
<evidence type="ECO:0000256" key="3">
    <source>
        <dbReference type="PROSITE-ProRule" id="PRU00221"/>
    </source>
</evidence>
<dbReference type="PANTHER" id="PTHR19919">
    <property type="entry name" value="WD REPEAT CONTAINING PROTEIN"/>
    <property type="match status" value="1"/>
</dbReference>
<accession>A0A7S2RUB0</accession>
<reference evidence="5" key="1">
    <citation type="submission" date="2021-01" db="EMBL/GenBank/DDBJ databases">
        <authorList>
            <person name="Corre E."/>
            <person name="Pelletier E."/>
            <person name="Niang G."/>
            <person name="Scheremetjew M."/>
            <person name="Finn R."/>
            <person name="Kale V."/>
            <person name="Holt S."/>
            <person name="Cochrane G."/>
            <person name="Meng A."/>
            <person name="Brown T."/>
            <person name="Cohen L."/>
        </authorList>
    </citation>
    <scope>NUCLEOTIDE SEQUENCE</scope>
    <source>
        <strain evidence="5">NY070348D</strain>
    </source>
</reference>